<name>A0ABR3FN37_9AGAR</name>
<dbReference type="EMBL" id="JBAHYK010000194">
    <property type="protein sequence ID" value="KAL0576836.1"/>
    <property type="molecule type" value="Genomic_DNA"/>
</dbReference>
<protein>
    <submittedName>
        <fullName evidence="2">Uncharacterized protein</fullName>
    </submittedName>
</protein>
<evidence type="ECO:0000256" key="1">
    <source>
        <dbReference type="SAM" id="MobiDB-lite"/>
    </source>
</evidence>
<keyword evidence="3" id="KW-1185">Reference proteome</keyword>
<evidence type="ECO:0000313" key="2">
    <source>
        <dbReference type="EMBL" id="KAL0576836.1"/>
    </source>
</evidence>
<organism evidence="2 3">
    <name type="scientific">Marasmius crinis-equi</name>
    <dbReference type="NCBI Taxonomy" id="585013"/>
    <lineage>
        <taxon>Eukaryota</taxon>
        <taxon>Fungi</taxon>
        <taxon>Dikarya</taxon>
        <taxon>Basidiomycota</taxon>
        <taxon>Agaricomycotina</taxon>
        <taxon>Agaricomycetes</taxon>
        <taxon>Agaricomycetidae</taxon>
        <taxon>Agaricales</taxon>
        <taxon>Marasmiineae</taxon>
        <taxon>Marasmiaceae</taxon>
        <taxon>Marasmius</taxon>
    </lineage>
</organism>
<sequence>MLTSLYLQATPSKSLSLSTKNFGQSLGGSTTPGKLKYAESPLSTPSRVVRYTMPPQPSSTASASTNASSTSTMPPTPSPIVSAYRGKQASMGTAGRPIDGLYLSQMSAREEDEDES</sequence>
<comment type="caution">
    <text evidence="2">The sequence shown here is derived from an EMBL/GenBank/DDBJ whole genome shotgun (WGS) entry which is preliminary data.</text>
</comment>
<feature type="region of interest" description="Disordered" evidence="1">
    <location>
        <begin position="23"/>
        <end position="98"/>
    </location>
</feature>
<gene>
    <name evidence="2" type="ORF">V5O48_005133</name>
</gene>
<dbReference type="Proteomes" id="UP001465976">
    <property type="component" value="Unassembled WGS sequence"/>
</dbReference>
<accession>A0ABR3FN37</accession>
<feature type="compositionally biased region" description="Polar residues" evidence="1">
    <location>
        <begin position="23"/>
        <end position="32"/>
    </location>
</feature>
<reference evidence="2 3" key="1">
    <citation type="submission" date="2024-02" db="EMBL/GenBank/DDBJ databases">
        <title>A draft genome for the cacao thread blight pathogen Marasmius crinis-equi.</title>
        <authorList>
            <person name="Cohen S.P."/>
            <person name="Baruah I.K."/>
            <person name="Amoako-Attah I."/>
            <person name="Bukari Y."/>
            <person name="Meinhardt L.W."/>
            <person name="Bailey B.A."/>
        </authorList>
    </citation>
    <scope>NUCLEOTIDE SEQUENCE [LARGE SCALE GENOMIC DNA]</scope>
    <source>
        <strain evidence="2 3">GH-76</strain>
    </source>
</reference>
<proteinExistence type="predicted"/>
<feature type="compositionally biased region" description="Low complexity" evidence="1">
    <location>
        <begin position="58"/>
        <end position="73"/>
    </location>
</feature>
<evidence type="ECO:0000313" key="3">
    <source>
        <dbReference type="Proteomes" id="UP001465976"/>
    </source>
</evidence>